<evidence type="ECO:0000313" key="4">
    <source>
        <dbReference type="EMBL" id="MDN4608970.1"/>
    </source>
</evidence>
<accession>A0ABT8JV00</accession>
<keyword evidence="3" id="KW-0732">Signal</keyword>
<keyword evidence="1" id="KW-0175">Coiled coil</keyword>
<dbReference type="Gene3D" id="1.20.120.570">
    <property type="entry name" value="YkyA-like"/>
    <property type="match status" value="1"/>
</dbReference>
<organism evidence="4 5">
    <name type="scientific">Sporosarcina highlanderae</name>
    <dbReference type="NCBI Taxonomy" id="3035916"/>
    <lineage>
        <taxon>Bacteria</taxon>
        <taxon>Bacillati</taxon>
        <taxon>Bacillota</taxon>
        <taxon>Bacilli</taxon>
        <taxon>Bacillales</taxon>
        <taxon>Caryophanaceae</taxon>
        <taxon>Sporosarcina</taxon>
    </lineage>
</organism>
<evidence type="ECO:0000256" key="3">
    <source>
        <dbReference type="SAM" id="SignalP"/>
    </source>
</evidence>
<sequence>MKNKLIGFLVIGALTLSGCSIGASTEKQLSDTLSKMNDSETEYRNTQSKMTEMELTEQKTFEETMELTKEDIDKLRSNVTELEKLIDERLSQLEKEEASMKEAQGFIKELDTISEKASESEKSEIGKLKASIQKRYDLHRSFVDEYKKLASIQKEFYSILSKEDVKLEDLRQKVEEVNEQNAIVKTAIVDFNEATKEVNSIKDDVFSSLEKAK</sequence>
<protein>
    <submittedName>
        <fullName evidence="4">YkyA family protein</fullName>
    </submittedName>
</protein>
<feature type="chain" id="PRO_5046194418" evidence="3">
    <location>
        <begin position="23"/>
        <end position="213"/>
    </location>
</feature>
<evidence type="ECO:0000256" key="2">
    <source>
        <dbReference type="SAM" id="MobiDB-lite"/>
    </source>
</evidence>
<evidence type="ECO:0000256" key="1">
    <source>
        <dbReference type="SAM" id="Coils"/>
    </source>
</evidence>
<dbReference type="Proteomes" id="UP001175097">
    <property type="component" value="Unassembled WGS sequence"/>
</dbReference>
<feature type="region of interest" description="Disordered" evidence="2">
    <location>
        <begin position="32"/>
        <end position="53"/>
    </location>
</feature>
<dbReference type="PROSITE" id="PS51257">
    <property type="entry name" value="PROKAR_LIPOPROTEIN"/>
    <property type="match status" value="1"/>
</dbReference>
<comment type="caution">
    <text evidence="4">The sequence shown here is derived from an EMBL/GenBank/DDBJ whole genome shotgun (WGS) entry which is preliminary data.</text>
</comment>
<reference evidence="4" key="1">
    <citation type="submission" date="2023-03" db="EMBL/GenBank/DDBJ databases">
        <title>MT1 and MT2 Draft Genomes of Novel Species.</title>
        <authorList>
            <person name="Venkateswaran K."/>
        </authorList>
    </citation>
    <scope>NUCLEOTIDE SEQUENCE</scope>
    <source>
        <strain evidence="4">F6_3S_P_2</strain>
    </source>
</reference>
<dbReference type="RefSeq" id="WP_301245447.1">
    <property type="nucleotide sequence ID" value="NZ_JAROCC010000017.1"/>
</dbReference>
<feature type="signal peptide" evidence="3">
    <location>
        <begin position="1"/>
        <end position="22"/>
    </location>
</feature>
<dbReference type="Pfam" id="PF10368">
    <property type="entry name" value="YkyA"/>
    <property type="match status" value="1"/>
</dbReference>
<evidence type="ECO:0000313" key="5">
    <source>
        <dbReference type="Proteomes" id="UP001175097"/>
    </source>
</evidence>
<dbReference type="InterPro" id="IPR019454">
    <property type="entry name" value="Lipoprot_YkyA-like"/>
</dbReference>
<feature type="coiled-coil region" evidence="1">
    <location>
        <begin position="160"/>
        <end position="187"/>
    </location>
</feature>
<keyword evidence="5" id="KW-1185">Reference proteome</keyword>
<name>A0ABT8JV00_9BACL</name>
<dbReference type="InterPro" id="IPR036785">
    <property type="entry name" value="YkyA-like_sf"/>
</dbReference>
<gene>
    <name evidence="4" type="ORF">P5G49_16025</name>
</gene>
<proteinExistence type="predicted"/>
<dbReference type="SUPFAM" id="SSF140423">
    <property type="entry name" value="MW0975(SA0943)-like"/>
    <property type="match status" value="1"/>
</dbReference>
<dbReference type="EMBL" id="JAROCC010000017">
    <property type="protein sequence ID" value="MDN4608970.1"/>
    <property type="molecule type" value="Genomic_DNA"/>
</dbReference>